<proteinExistence type="inferred from homology"/>
<comment type="caution">
    <text evidence="13">The sequence shown here is derived from an EMBL/GenBank/DDBJ whole genome shotgun (WGS) entry which is preliminary data.</text>
</comment>
<keyword evidence="6 10" id="KW-1133">Transmembrane helix</keyword>
<keyword evidence="5" id="KW-0067">ATP-binding</keyword>
<dbReference type="OrthoDB" id="6500128at2759"/>
<dbReference type="GO" id="GO:0016020">
    <property type="term" value="C:membrane"/>
    <property type="evidence" value="ECO:0007669"/>
    <property type="project" value="UniProtKB-SubCell"/>
</dbReference>
<feature type="transmembrane region" description="Helical" evidence="10">
    <location>
        <begin position="42"/>
        <end position="60"/>
    </location>
</feature>
<feature type="compositionally biased region" description="Polar residues" evidence="9">
    <location>
        <begin position="849"/>
        <end position="870"/>
    </location>
</feature>
<evidence type="ECO:0000256" key="5">
    <source>
        <dbReference type="ARBA" id="ARBA00022840"/>
    </source>
</evidence>
<feature type="region of interest" description="Disordered" evidence="9">
    <location>
        <begin position="175"/>
        <end position="230"/>
    </location>
</feature>
<evidence type="ECO:0000259" key="11">
    <source>
        <dbReference type="PROSITE" id="PS50893"/>
    </source>
</evidence>
<evidence type="ECO:0000256" key="9">
    <source>
        <dbReference type="SAM" id="MobiDB-lite"/>
    </source>
</evidence>
<dbReference type="FunFam" id="3.40.50.300:FF:000287">
    <property type="entry name" value="Multidrug ABC transporter ATP-binding protein"/>
    <property type="match status" value="1"/>
</dbReference>
<feature type="compositionally biased region" description="Basic residues" evidence="9">
    <location>
        <begin position="984"/>
        <end position="1000"/>
    </location>
</feature>
<evidence type="ECO:0000256" key="2">
    <source>
        <dbReference type="ARBA" id="ARBA00022448"/>
    </source>
</evidence>
<dbReference type="GO" id="GO:0005524">
    <property type="term" value="F:ATP binding"/>
    <property type="evidence" value="ECO:0007669"/>
    <property type="project" value="UniProtKB-KW"/>
</dbReference>
<dbReference type="GO" id="GO:0140359">
    <property type="term" value="F:ABC-type transporter activity"/>
    <property type="evidence" value="ECO:0007669"/>
    <property type="project" value="InterPro"/>
</dbReference>
<feature type="domain" description="ABC transporter" evidence="11">
    <location>
        <begin position="592"/>
        <end position="826"/>
    </location>
</feature>
<feature type="transmembrane region" description="Helical" evidence="10">
    <location>
        <begin position="272"/>
        <end position="291"/>
    </location>
</feature>
<accession>A0A4Q4T9J2</accession>
<dbReference type="PROSITE" id="PS00211">
    <property type="entry name" value="ABC_TRANSPORTER_1"/>
    <property type="match status" value="1"/>
</dbReference>
<feature type="compositionally biased region" description="Basic and acidic residues" evidence="9">
    <location>
        <begin position="832"/>
        <end position="843"/>
    </location>
</feature>
<feature type="transmembrane region" description="Helical" evidence="10">
    <location>
        <begin position="414"/>
        <end position="434"/>
    </location>
</feature>
<organism evidence="13 14">
    <name type="scientific">Monosporascus ibericus</name>
    <dbReference type="NCBI Taxonomy" id="155417"/>
    <lineage>
        <taxon>Eukaryota</taxon>
        <taxon>Fungi</taxon>
        <taxon>Dikarya</taxon>
        <taxon>Ascomycota</taxon>
        <taxon>Pezizomycotina</taxon>
        <taxon>Sordariomycetes</taxon>
        <taxon>Xylariomycetidae</taxon>
        <taxon>Xylariales</taxon>
        <taxon>Xylariales incertae sedis</taxon>
        <taxon>Monosporascus</taxon>
    </lineage>
</organism>
<dbReference type="InterPro" id="IPR039421">
    <property type="entry name" value="Type_1_exporter"/>
</dbReference>
<keyword evidence="7 10" id="KW-0472">Membrane</keyword>
<feature type="transmembrane region" description="Helical" evidence="10">
    <location>
        <begin position="248"/>
        <end position="265"/>
    </location>
</feature>
<dbReference type="SUPFAM" id="SSF90123">
    <property type="entry name" value="ABC transporter transmembrane region"/>
    <property type="match status" value="1"/>
</dbReference>
<keyword evidence="14" id="KW-1185">Reference proteome</keyword>
<feature type="region of interest" description="Disordered" evidence="9">
    <location>
        <begin position="960"/>
        <end position="1006"/>
    </location>
</feature>
<dbReference type="AlphaFoldDB" id="A0A4Q4T9J2"/>
<evidence type="ECO:0000313" key="14">
    <source>
        <dbReference type="Proteomes" id="UP000293360"/>
    </source>
</evidence>
<dbReference type="InterPro" id="IPR011527">
    <property type="entry name" value="ABC1_TM_dom"/>
</dbReference>
<feature type="region of interest" description="Disordered" evidence="9">
    <location>
        <begin position="832"/>
        <end position="928"/>
    </location>
</feature>
<feature type="transmembrane region" description="Helical" evidence="10">
    <location>
        <begin position="504"/>
        <end position="522"/>
    </location>
</feature>
<dbReference type="InterPro" id="IPR003439">
    <property type="entry name" value="ABC_transporter-like_ATP-bd"/>
</dbReference>
<evidence type="ECO:0000259" key="12">
    <source>
        <dbReference type="PROSITE" id="PS50929"/>
    </source>
</evidence>
<dbReference type="InterPro" id="IPR027417">
    <property type="entry name" value="P-loop_NTPase"/>
</dbReference>
<feature type="compositionally biased region" description="Polar residues" evidence="9">
    <location>
        <begin position="966"/>
        <end position="981"/>
    </location>
</feature>
<name>A0A4Q4T9J2_9PEZI</name>
<dbReference type="PANTHER" id="PTHR24221:SF503">
    <property type="entry name" value="MITOCHONDRIAL POTASSIUM CHANNEL ATP-BINDING SUBUNIT"/>
    <property type="match status" value="1"/>
</dbReference>
<feature type="domain" description="ABC transmembrane type-1" evidence="12">
    <location>
        <begin position="276"/>
        <end position="558"/>
    </location>
</feature>
<feature type="transmembrane region" description="Helical" evidence="10">
    <location>
        <begin position="101"/>
        <end position="125"/>
    </location>
</feature>
<comment type="subcellular location">
    <subcellularLocation>
        <location evidence="1">Membrane</location>
        <topology evidence="1">Multi-pass membrane protein</topology>
    </subcellularLocation>
</comment>
<keyword evidence="2" id="KW-0813">Transport</keyword>
<dbReference type="InterPro" id="IPR017871">
    <property type="entry name" value="ABC_transporter-like_CS"/>
</dbReference>
<dbReference type="PROSITE" id="PS50929">
    <property type="entry name" value="ABC_TM1F"/>
    <property type="match status" value="1"/>
</dbReference>
<evidence type="ECO:0000256" key="3">
    <source>
        <dbReference type="ARBA" id="ARBA00022692"/>
    </source>
</evidence>
<evidence type="ECO:0000256" key="8">
    <source>
        <dbReference type="ARBA" id="ARBA00024363"/>
    </source>
</evidence>
<dbReference type="STRING" id="155417.A0A4Q4T9J2"/>
<dbReference type="CDD" id="cd18583">
    <property type="entry name" value="ABC_6TM_HMT1"/>
    <property type="match status" value="1"/>
</dbReference>
<dbReference type="Gene3D" id="1.20.1560.10">
    <property type="entry name" value="ABC transporter type 1, transmembrane domain"/>
    <property type="match status" value="1"/>
</dbReference>
<dbReference type="Gene3D" id="3.40.50.300">
    <property type="entry name" value="P-loop containing nucleotide triphosphate hydrolases"/>
    <property type="match status" value="1"/>
</dbReference>
<evidence type="ECO:0000256" key="6">
    <source>
        <dbReference type="ARBA" id="ARBA00022989"/>
    </source>
</evidence>
<dbReference type="SUPFAM" id="SSF52540">
    <property type="entry name" value="P-loop containing nucleoside triphosphate hydrolases"/>
    <property type="match status" value="1"/>
</dbReference>
<feature type="compositionally biased region" description="Basic and acidic residues" evidence="9">
    <location>
        <begin position="175"/>
        <end position="191"/>
    </location>
</feature>
<keyword evidence="4" id="KW-0547">Nucleotide-binding</keyword>
<evidence type="ECO:0000313" key="13">
    <source>
        <dbReference type="EMBL" id="RYP02174.1"/>
    </source>
</evidence>
<dbReference type="InterPro" id="IPR003593">
    <property type="entry name" value="AAA+_ATPase"/>
</dbReference>
<protein>
    <recommendedName>
        <fullName evidence="15">ABC transporter domain-containing protein</fullName>
    </recommendedName>
</protein>
<comment type="similarity">
    <text evidence="8">Belongs to the ABC transporter superfamily. ABCB family. Heavy Metal importer (TC 3.A.1.210) subfamily.</text>
</comment>
<gene>
    <name evidence="13" type="ORF">DL764_005925</name>
</gene>
<reference evidence="13 14" key="1">
    <citation type="submission" date="2018-06" db="EMBL/GenBank/DDBJ databases">
        <title>Complete Genomes of Monosporascus.</title>
        <authorList>
            <person name="Robinson A.J."/>
            <person name="Natvig D.O."/>
        </authorList>
    </citation>
    <scope>NUCLEOTIDE SEQUENCE [LARGE SCALE GENOMIC DNA]</scope>
    <source>
        <strain evidence="13 14">CBS 110550</strain>
    </source>
</reference>
<feature type="compositionally biased region" description="Low complexity" evidence="9">
    <location>
        <begin position="202"/>
        <end position="216"/>
    </location>
</feature>
<feature type="compositionally biased region" description="Polar residues" evidence="9">
    <location>
        <begin position="192"/>
        <end position="201"/>
    </location>
</feature>
<evidence type="ECO:0000256" key="7">
    <source>
        <dbReference type="ARBA" id="ARBA00023136"/>
    </source>
</evidence>
<dbReference type="Pfam" id="PF00664">
    <property type="entry name" value="ABC_membrane"/>
    <property type="match status" value="1"/>
</dbReference>
<dbReference type="SMART" id="SM00382">
    <property type="entry name" value="AAA"/>
    <property type="match status" value="1"/>
</dbReference>
<evidence type="ECO:0000256" key="10">
    <source>
        <dbReference type="SAM" id="Phobius"/>
    </source>
</evidence>
<evidence type="ECO:0008006" key="15">
    <source>
        <dbReference type="Google" id="ProtNLM"/>
    </source>
</evidence>
<dbReference type="EMBL" id="QJNU01000327">
    <property type="protein sequence ID" value="RYP02174.1"/>
    <property type="molecule type" value="Genomic_DNA"/>
</dbReference>
<dbReference type="Proteomes" id="UP000293360">
    <property type="component" value="Unassembled WGS sequence"/>
</dbReference>
<dbReference type="PROSITE" id="PS50893">
    <property type="entry name" value="ABC_TRANSPORTER_2"/>
    <property type="match status" value="1"/>
</dbReference>
<dbReference type="PANTHER" id="PTHR24221">
    <property type="entry name" value="ATP-BINDING CASSETTE SUB-FAMILY B"/>
    <property type="match status" value="1"/>
</dbReference>
<evidence type="ECO:0000256" key="4">
    <source>
        <dbReference type="ARBA" id="ARBA00022741"/>
    </source>
</evidence>
<dbReference type="InterPro" id="IPR036640">
    <property type="entry name" value="ABC1_TM_sf"/>
</dbReference>
<dbReference type="GO" id="GO:0016887">
    <property type="term" value="F:ATP hydrolysis activity"/>
    <property type="evidence" value="ECO:0007669"/>
    <property type="project" value="InterPro"/>
</dbReference>
<evidence type="ECO:0000256" key="1">
    <source>
        <dbReference type="ARBA" id="ARBA00004141"/>
    </source>
</evidence>
<dbReference type="Pfam" id="PF00005">
    <property type="entry name" value="ABC_tran"/>
    <property type="match status" value="1"/>
</dbReference>
<keyword evidence="3 10" id="KW-0812">Transmembrane</keyword>
<sequence length="1060" mass="116793">MLPWPYILLSSEMNEDLDKLIAVCTLQTASAAAKTTHVRHRVIVYLLIACILSFAVQVIVKTLELLLVRRWPTQDSTIGLLSCILVFGIEQNSLGNASSLVWYPFYGSWILALIFEPAISALTVLTSRDEDPHSLRWLFVILEACVVLIRYMVIIGVVSTYFVWRGAGNCGDLDEERRPLIPKKPDQRSSEGDNSADSGYGTNTETTNTEATNTETVNSPSEPESPWERHERIAQEQMQKRLQSEGSWVAYVRGFLLFLPYIWPVGNRRLQLYVGLVGLCLLAGNALNFLVPLQLGVVMDSLNGVSGKNPWTQVVIFAGLRMLASEAGIDLLRRYLWLPVEYYSQEALSVAAYSHVMRLSSDFHDSKSSSDLIVAISQGGSIANMLESICFQAVPSVIDLVVAFSYLSSKFGPYEGFITVATGIAFIQAVALMIGDYKERRKRMVKAYFEEHYVRQAGIQGWHTVSSFNQISHEENRYTAAVKAQVAALKEIYTGYLFRQAAQYLILLAGLLAGAFLAVYQVTNGQATAGDFVMLLTYWGQLSSPLRFFAGLGRSLSSDLVQAERLLEVMLTEPTIVDRPNAKALNLKGGRIDFRNVSFSYDKKKDILKGVKLSVPSGTSAAFVGATGAGKSTILKLLDRFYDVTGGSIQIDGQDIRDVTLTSLRQCIGMVPQSPILFDDTVINNIRYARLNASDEEVYSACKAAAMHDQIMGFTEGYKTRVGERGVKLSGGELQRIAIARAILKQPEIVLLDEATSAVDTDTEQKIQEGLQALCKGRTTLIIAHRLSTVMNADVIFVVSEGRVVEQGSHERLLAKGGKYAELWSKQIFLKPKEPKADDKSTDEAVPEPTSQSMQTDGFTNGGTTTQDPKTNGGGKERVDGQVASTPNGHEREGSRLNPGAPEFTPRSAVTPKRKPKPGPIAELPLKRDWAEDMEGEISSSLNQIVTVDSSVPLVESTDYFDQASEESAQPTGSISPSTNLYRRPQRRAHPQHQRCKQRPKNQNNPIYVRPDLDHRHVLRLEAGAVTEAGVSAVDIVDVMADEMAQVHDPKPIKAVQVLG</sequence>
<feature type="transmembrane region" description="Helical" evidence="10">
    <location>
        <begin position="137"/>
        <end position="164"/>
    </location>
</feature>